<dbReference type="GO" id="GO:0016747">
    <property type="term" value="F:acyltransferase activity, transferring groups other than amino-acyl groups"/>
    <property type="evidence" value="ECO:0007669"/>
    <property type="project" value="InterPro"/>
</dbReference>
<evidence type="ECO:0000313" key="3">
    <source>
        <dbReference type="Proteomes" id="UP000622552"/>
    </source>
</evidence>
<dbReference type="PROSITE" id="PS51186">
    <property type="entry name" value="GNAT"/>
    <property type="match status" value="1"/>
</dbReference>
<dbReference type="InterPro" id="IPR016181">
    <property type="entry name" value="Acyl_CoA_acyltransferase"/>
</dbReference>
<dbReference type="AlphaFoldDB" id="A0A8J7GC03"/>
<comment type="caution">
    <text evidence="2">The sequence shown here is derived from an EMBL/GenBank/DDBJ whole genome shotgun (WGS) entry which is preliminary data.</text>
</comment>
<feature type="domain" description="N-acetyltransferase" evidence="1">
    <location>
        <begin position="22"/>
        <end position="183"/>
    </location>
</feature>
<evidence type="ECO:0000313" key="2">
    <source>
        <dbReference type="EMBL" id="MBG6135744.1"/>
    </source>
</evidence>
<keyword evidence="3" id="KW-1185">Reference proteome</keyword>
<gene>
    <name evidence="2" type="ORF">IW245_001938</name>
</gene>
<dbReference type="EMBL" id="JADOUF010000001">
    <property type="protein sequence ID" value="MBG6135744.1"/>
    <property type="molecule type" value="Genomic_DNA"/>
</dbReference>
<dbReference type="InterPro" id="IPR000182">
    <property type="entry name" value="GNAT_dom"/>
</dbReference>
<dbReference type="RefSeq" id="WP_197002811.1">
    <property type="nucleotide sequence ID" value="NZ_BONS01000002.1"/>
</dbReference>
<dbReference type="Proteomes" id="UP000622552">
    <property type="component" value="Unassembled WGS sequence"/>
</dbReference>
<sequence length="195" mass="20989">MTGTDERENTDTATTLVHLDGPAAVEFADDLAALYAVVFGEAPYHEGPDDVARFRAAYPEQTTDPGFALVAALRGETLVGAAFGVTYPAGRWWQRATQGPPAAVTGVDTFAVKEWIVHPDARGGGLGRRLLDALLTDRPEPFATLAANPLAPARQIYHRWGWRHVDTSDDTGPLGVMDFLLLPVPRSSQRPQTGA</sequence>
<dbReference type="SUPFAM" id="SSF55729">
    <property type="entry name" value="Acyl-CoA N-acyltransferases (Nat)"/>
    <property type="match status" value="1"/>
</dbReference>
<dbReference type="Gene3D" id="3.40.630.30">
    <property type="match status" value="1"/>
</dbReference>
<reference evidence="2" key="1">
    <citation type="submission" date="2020-11" db="EMBL/GenBank/DDBJ databases">
        <title>Sequencing the genomes of 1000 actinobacteria strains.</title>
        <authorList>
            <person name="Klenk H.-P."/>
        </authorList>
    </citation>
    <scope>NUCLEOTIDE SEQUENCE</scope>
    <source>
        <strain evidence="2">DSM 45356</strain>
    </source>
</reference>
<organism evidence="2 3">
    <name type="scientific">Longispora fulva</name>
    <dbReference type="NCBI Taxonomy" id="619741"/>
    <lineage>
        <taxon>Bacteria</taxon>
        <taxon>Bacillati</taxon>
        <taxon>Actinomycetota</taxon>
        <taxon>Actinomycetes</taxon>
        <taxon>Micromonosporales</taxon>
        <taxon>Micromonosporaceae</taxon>
        <taxon>Longispora</taxon>
    </lineage>
</organism>
<evidence type="ECO:0000259" key="1">
    <source>
        <dbReference type="PROSITE" id="PS51186"/>
    </source>
</evidence>
<proteinExistence type="predicted"/>
<dbReference type="Pfam" id="PF00583">
    <property type="entry name" value="Acetyltransf_1"/>
    <property type="match status" value="1"/>
</dbReference>
<protein>
    <submittedName>
        <fullName evidence="2">GNAT superfamily N-acetyltransferase</fullName>
    </submittedName>
</protein>
<name>A0A8J7GC03_9ACTN</name>
<accession>A0A8J7GC03</accession>